<evidence type="ECO:0000256" key="6">
    <source>
        <dbReference type="ARBA" id="ARBA00023277"/>
    </source>
</evidence>
<evidence type="ECO:0000256" key="5">
    <source>
        <dbReference type="ARBA" id="ARBA00023235"/>
    </source>
</evidence>
<keyword evidence="5 8" id="KW-0413">Isomerase</keyword>
<dbReference type="InterPro" id="IPR036237">
    <property type="entry name" value="Xyl_isomerase-like_sf"/>
</dbReference>
<accession>A0A7S8ID91</accession>
<comment type="subcellular location">
    <subcellularLocation>
        <location evidence="1">Cytoplasm</location>
    </subcellularLocation>
</comment>
<keyword evidence="4" id="KW-0479">Metal-binding</keyword>
<dbReference type="GO" id="GO:0009045">
    <property type="term" value="F:xylose isomerase activity"/>
    <property type="evidence" value="ECO:0007669"/>
    <property type="project" value="InterPro"/>
</dbReference>
<keyword evidence="3" id="KW-0963">Cytoplasm</keyword>
<dbReference type="InterPro" id="IPR050312">
    <property type="entry name" value="IolE/XylAMocC-like"/>
</dbReference>
<organism evidence="8 9">
    <name type="scientific">Phototrophicus methaneseepsis</name>
    <dbReference type="NCBI Taxonomy" id="2710758"/>
    <lineage>
        <taxon>Bacteria</taxon>
        <taxon>Bacillati</taxon>
        <taxon>Chloroflexota</taxon>
        <taxon>Candidatus Thermofontia</taxon>
        <taxon>Phototrophicales</taxon>
        <taxon>Phototrophicaceae</taxon>
        <taxon>Phototrophicus</taxon>
    </lineage>
</organism>
<keyword evidence="9" id="KW-1185">Reference proteome</keyword>
<evidence type="ECO:0000256" key="1">
    <source>
        <dbReference type="ARBA" id="ARBA00004496"/>
    </source>
</evidence>
<dbReference type="Proteomes" id="UP000594468">
    <property type="component" value="Chromosome"/>
</dbReference>
<proteinExistence type="predicted"/>
<feature type="domain" description="Xylose isomerase-like TIM barrel" evidence="7">
    <location>
        <begin position="31"/>
        <end position="252"/>
    </location>
</feature>
<dbReference type="SUPFAM" id="SSF51658">
    <property type="entry name" value="Xylose isomerase-like"/>
    <property type="match status" value="1"/>
</dbReference>
<dbReference type="AlphaFoldDB" id="A0A7S8ID91"/>
<dbReference type="GO" id="GO:0046872">
    <property type="term" value="F:metal ion binding"/>
    <property type="evidence" value="ECO:0007669"/>
    <property type="project" value="UniProtKB-KW"/>
</dbReference>
<evidence type="ECO:0000256" key="3">
    <source>
        <dbReference type="ARBA" id="ARBA00022490"/>
    </source>
</evidence>
<sequence>MGQTRDRFQVWGPPYTLEEKVQRAAQVENLGAVEVVYPQEFEDVACTKKLLDDAGLVCSTVNVNIKGDPMFHMGGLTHPNPEVRAKAVEYLKRGMDISVEMGCNLVTCCPLGDGHDYSFQMDYIQAWGWFIEGIREAAQHRSDVKLSLEYKANETRARVIMGSATSALHVCDQVGLDNVGVTIDIGHALYAPETPSLSIAQLNHAGKLFLFHINDNYRNWDWDLVPGSVNWWDWVENMLYIEKVGYDGWVVSDVMPGRLDSIQVLNAVSRSIKRAKNLLDKVDHDELWAAIRSNNAMAAYDLFYKELGLD</sequence>
<dbReference type="RefSeq" id="WP_195169400.1">
    <property type="nucleotide sequence ID" value="NZ_CP062983.1"/>
</dbReference>
<dbReference type="PROSITE" id="PS51415">
    <property type="entry name" value="XYLOSE_ISOMERASE"/>
    <property type="match status" value="1"/>
</dbReference>
<dbReference type="Gene3D" id="3.20.20.150">
    <property type="entry name" value="Divalent-metal-dependent TIM barrel enzymes"/>
    <property type="match status" value="1"/>
</dbReference>
<dbReference type="InterPro" id="IPR001998">
    <property type="entry name" value="Xylose_isomerase"/>
</dbReference>
<dbReference type="EMBL" id="CP062983">
    <property type="protein sequence ID" value="QPC81327.1"/>
    <property type="molecule type" value="Genomic_DNA"/>
</dbReference>
<gene>
    <name evidence="8" type="ORF">G4Y79_16695</name>
</gene>
<keyword evidence="6" id="KW-0119">Carbohydrate metabolism</keyword>
<evidence type="ECO:0000256" key="2">
    <source>
        <dbReference type="ARBA" id="ARBA00018232"/>
    </source>
</evidence>
<dbReference type="GO" id="GO:0005975">
    <property type="term" value="P:carbohydrate metabolic process"/>
    <property type="evidence" value="ECO:0007669"/>
    <property type="project" value="InterPro"/>
</dbReference>
<evidence type="ECO:0000256" key="4">
    <source>
        <dbReference type="ARBA" id="ARBA00022723"/>
    </source>
</evidence>
<protein>
    <recommendedName>
        <fullName evidence="2">Xylose isomerase</fullName>
    </recommendedName>
</protein>
<dbReference type="KEGG" id="pmet:G4Y79_16695"/>
<dbReference type="PANTHER" id="PTHR12110">
    <property type="entry name" value="HYDROXYPYRUVATE ISOMERASE"/>
    <property type="match status" value="1"/>
</dbReference>
<name>A0A7S8ID91_9CHLR</name>
<evidence type="ECO:0000313" key="9">
    <source>
        <dbReference type="Proteomes" id="UP000594468"/>
    </source>
</evidence>
<dbReference type="InterPro" id="IPR013022">
    <property type="entry name" value="Xyl_isomerase-like_TIM-brl"/>
</dbReference>
<evidence type="ECO:0000313" key="8">
    <source>
        <dbReference type="EMBL" id="QPC81327.1"/>
    </source>
</evidence>
<reference evidence="8 9" key="1">
    <citation type="submission" date="2020-02" db="EMBL/GenBank/DDBJ databases">
        <authorList>
            <person name="Zheng R.K."/>
            <person name="Sun C.M."/>
        </authorList>
    </citation>
    <scope>NUCLEOTIDE SEQUENCE [LARGE SCALE GENOMIC DNA]</scope>
    <source>
        <strain evidence="9">rifampicinis</strain>
    </source>
</reference>
<dbReference type="Pfam" id="PF01261">
    <property type="entry name" value="AP_endonuc_2"/>
    <property type="match status" value="1"/>
</dbReference>
<evidence type="ECO:0000259" key="7">
    <source>
        <dbReference type="Pfam" id="PF01261"/>
    </source>
</evidence>